<keyword evidence="2" id="KW-0472">Membrane</keyword>
<keyword evidence="2" id="KW-0812">Transmembrane</keyword>
<dbReference type="Pfam" id="PF19658">
    <property type="entry name" value="DUF6161"/>
    <property type="match status" value="1"/>
</dbReference>
<evidence type="ECO:0000313" key="4">
    <source>
        <dbReference type="EMBL" id="MBF5053360.1"/>
    </source>
</evidence>
<protein>
    <recommendedName>
        <fullName evidence="3">DUF6161 domain-containing protein</fullName>
    </recommendedName>
</protein>
<accession>A0ABS0AGT1</accession>
<evidence type="ECO:0000256" key="2">
    <source>
        <dbReference type="SAM" id="Phobius"/>
    </source>
</evidence>
<sequence length="422" mass="48297">MDINLKIADKANQPFVLKASEEVRSFLEAERRFWNEKREQLGNNLDKPLASVPEQVVAFLKKMSALEEAELAEPKKNNIDQVRQVFERDKKAFTNWMAQNWVYRGAPFVEAMLAAYEYSQTSGNAFRDSMISDHAQTVGNPPSFDSFTGVLMAYEYRLQDRSHLVKRRKAEKKSFETLRKDLEEERDRLVVEIAEFRNEIDSWRNGTESSFKEWFDRMQKQTADWFTHYREDSIKSVAAHSELFKSMADYAVERNKELEALYREKLRLEAPAKYWADRASALGRQGKGWARLLVLFSLLLSVAAGVFFWEWLTNKSEIPFGLHSLQGVALFGASAAAAVFLVRVLSRLTFSSYHLQRDAEEREQLSHLYLSLINEGALDTKSRDIVLQALFSRSDSGLLGGDHGPTMPSPADVIAGVSRVKN</sequence>
<keyword evidence="1" id="KW-0175">Coiled coil</keyword>
<organism evidence="4 5">
    <name type="scientific">Alloalcanivorax venustensis ISO4</name>
    <dbReference type="NCBI Taxonomy" id="1177184"/>
    <lineage>
        <taxon>Bacteria</taxon>
        <taxon>Pseudomonadati</taxon>
        <taxon>Pseudomonadota</taxon>
        <taxon>Gammaproteobacteria</taxon>
        <taxon>Oceanospirillales</taxon>
        <taxon>Alcanivoracaceae</taxon>
        <taxon>Alloalcanivorax</taxon>
    </lineage>
</organism>
<keyword evidence="2" id="KW-1133">Transmembrane helix</keyword>
<proteinExistence type="predicted"/>
<feature type="transmembrane region" description="Helical" evidence="2">
    <location>
        <begin position="292"/>
        <end position="312"/>
    </location>
</feature>
<name>A0ABS0AGT1_9GAMM</name>
<dbReference type="EMBL" id="ARXR01000015">
    <property type="protein sequence ID" value="MBF5053360.1"/>
    <property type="molecule type" value="Genomic_DNA"/>
</dbReference>
<reference evidence="4 5" key="1">
    <citation type="submission" date="2012-09" db="EMBL/GenBank/DDBJ databases">
        <title>Genome Sequence of alkane-degrading Bacterium Alcanivorax venustensis ISO4.</title>
        <authorList>
            <person name="Lai Q."/>
            <person name="Shao Z."/>
        </authorList>
    </citation>
    <scope>NUCLEOTIDE SEQUENCE [LARGE SCALE GENOMIC DNA]</scope>
    <source>
        <strain evidence="4 5">ISO4</strain>
    </source>
</reference>
<feature type="coiled-coil region" evidence="1">
    <location>
        <begin position="165"/>
        <end position="199"/>
    </location>
</feature>
<evidence type="ECO:0000313" key="5">
    <source>
        <dbReference type="Proteomes" id="UP000644441"/>
    </source>
</evidence>
<gene>
    <name evidence="4" type="ORF">ISO4_01962</name>
</gene>
<dbReference type="InterPro" id="IPR046159">
    <property type="entry name" value="DUF6161"/>
</dbReference>
<comment type="caution">
    <text evidence="4">The sequence shown here is derived from an EMBL/GenBank/DDBJ whole genome shotgun (WGS) entry which is preliminary data.</text>
</comment>
<keyword evidence="5" id="KW-1185">Reference proteome</keyword>
<feature type="transmembrane region" description="Helical" evidence="2">
    <location>
        <begin position="324"/>
        <end position="345"/>
    </location>
</feature>
<evidence type="ECO:0000259" key="3">
    <source>
        <dbReference type="Pfam" id="PF19658"/>
    </source>
</evidence>
<feature type="domain" description="DUF6161" evidence="3">
    <location>
        <begin position="177"/>
        <end position="402"/>
    </location>
</feature>
<dbReference type="Proteomes" id="UP000644441">
    <property type="component" value="Unassembled WGS sequence"/>
</dbReference>
<evidence type="ECO:0000256" key="1">
    <source>
        <dbReference type="SAM" id="Coils"/>
    </source>
</evidence>